<dbReference type="EMBL" id="RSFA01000001">
    <property type="protein sequence ID" value="RSD33025.1"/>
    <property type="molecule type" value="Genomic_DNA"/>
</dbReference>
<dbReference type="Gene3D" id="3.40.1260.10">
    <property type="entry name" value="DsrEFH-like"/>
    <property type="match status" value="1"/>
</dbReference>
<dbReference type="InterPro" id="IPR003787">
    <property type="entry name" value="Sulphur_relay_DsrE/F-like"/>
</dbReference>
<reference evidence="6 8" key="1">
    <citation type="submission" date="2018-12" db="EMBL/GenBank/DDBJ databases">
        <title>Genomic taxonomy of the Vibrionaceae family.</title>
        <authorList>
            <person name="Gomez-Gil B."/>
            <person name="Enciso-Ibarra K."/>
        </authorList>
    </citation>
    <scope>NUCLEOTIDE SEQUENCE [LARGE SCALE GENOMIC DNA]</scope>
    <source>
        <strain evidence="6 8">CAIM 594</strain>
    </source>
</reference>
<evidence type="ECO:0000256" key="1">
    <source>
        <dbReference type="ARBA" id="ARBA00002850"/>
    </source>
</evidence>
<dbReference type="AlphaFoldDB" id="A0A3R9FS47"/>
<dbReference type="EMBL" id="VTXC01000063">
    <property type="protein sequence ID" value="NOH73063.1"/>
    <property type="molecule type" value="Genomic_DNA"/>
</dbReference>
<dbReference type="OrthoDB" id="9789418at2"/>
<dbReference type="Proteomes" id="UP000565719">
    <property type="component" value="Unassembled WGS sequence"/>
</dbReference>
<evidence type="ECO:0000313" key="9">
    <source>
        <dbReference type="Proteomes" id="UP000565719"/>
    </source>
</evidence>
<evidence type="ECO:0000313" key="8">
    <source>
        <dbReference type="Proteomes" id="UP000269041"/>
    </source>
</evidence>
<dbReference type="PANTHER" id="PTHR38780:SF1">
    <property type="entry name" value="PROTEIN TUSC"/>
    <property type="match status" value="1"/>
</dbReference>
<dbReference type="RefSeq" id="WP_125319289.1">
    <property type="nucleotide sequence ID" value="NZ_AP024889.1"/>
</dbReference>
<accession>A0A3R9FS47</accession>
<dbReference type="NCBIfam" id="NF001238">
    <property type="entry name" value="PRK00211.1"/>
    <property type="match status" value="1"/>
</dbReference>
<dbReference type="Pfam" id="PF02635">
    <property type="entry name" value="DsrE"/>
    <property type="match status" value="1"/>
</dbReference>
<dbReference type="InterPro" id="IPR017462">
    <property type="entry name" value="Sulphur_relay_TusC/DsrF"/>
</dbReference>
<evidence type="ECO:0000256" key="4">
    <source>
        <dbReference type="ARBA" id="ARBA00017149"/>
    </source>
</evidence>
<evidence type="ECO:0000313" key="5">
    <source>
        <dbReference type="EMBL" id="NOH73063.1"/>
    </source>
</evidence>
<organism evidence="6 8">
    <name type="scientific">Vibrio pectenicida</name>
    <dbReference type="NCBI Taxonomy" id="62763"/>
    <lineage>
        <taxon>Bacteria</taxon>
        <taxon>Pseudomonadati</taxon>
        <taxon>Pseudomonadota</taxon>
        <taxon>Gammaproteobacteria</taxon>
        <taxon>Vibrionales</taxon>
        <taxon>Vibrionaceae</taxon>
        <taxon>Vibrio</taxon>
    </lineage>
</organism>
<name>A0A3R9FS47_9VIBR</name>
<reference evidence="5 9" key="2">
    <citation type="submission" date="2019-09" db="EMBL/GenBank/DDBJ databases">
        <title>Draft genome sequencing and comparative genomics of hatchery-associated Vibrios.</title>
        <authorList>
            <person name="Kehlet-Delgado H."/>
            <person name="Mueller R.S."/>
        </authorList>
    </citation>
    <scope>NUCLEOTIDE SEQUENCE [LARGE SCALE GENOMIC DNA]</scope>
    <source>
        <strain evidence="5 9">99-46-Y</strain>
    </source>
</reference>
<dbReference type="GO" id="GO:0016740">
    <property type="term" value="F:transferase activity"/>
    <property type="evidence" value="ECO:0007669"/>
    <property type="project" value="UniProtKB-KW"/>
</dbReference>
<dbReference type="EMBL" id="RSFA01000001">
    <property type="protein sequence ID" value="RSD32985.1"/>
    <property type="molecule type" value="Genomic_DNA"/>
</dbReference>
<evidence type="ECO:0000256" key="3">
    <source>
        <dbReference type="ARBA" id="ARBA00005996"/>
    </source>
</evidence>
<evidence type="ECO:0000256" key="2">
    <source>
        <dbReference type="ARBA" id="ARBA00004496"/>
    </source>
</evidence>
<proteinExistence type="inferred from homology"/>
<gene>
    <name evidence="6" type="primary">tusC</name>
    <name evidence="6" type="ORF">EJA03_00125</name>
    <name evidence="7" type="ORF">EJA03_00340</name>
    <name evidence="5" type="ORF">F0225_17220</name>
</gene>
<evidence type="ECO:0000313" key="7">
    <source>
        <dbReference type="EMBL" id="RSD33025.1"/>
    </source>
</evidence>
<protein>
    <recommendedName>
        <fullName evidence="4">Protein TusC homolog</fullName>
    </recommendedName>
</protein>
<comment type="similarity">
    <text evidence="3">Belongs to the DsrF/TusC family.</text>
</comment>
<keyword evidence="8" id="KW-1185">Reference proteome</keyword>
<evidence type="ECO:0000313" key="6">
    <source>
        <dbReference type="EMBL" id="RSD32985.1"/>
    </source>
</evidence>
<comment type="subcellular location">
    <subcellularLocation>
        <location evidence="2">Cytoplasm</location>
    </subcellularLocation>
</comment>
<comment type="caution">
    <text evidence="6">The sequence shown here is derived from an EMBL/GenBank/DDBJ whole genome shotgun (WGS) entry which is preliminary data.</text>
</comment>
<dbReference type="NCBIfam" id="TIGR03010">
    <property type="entry name" value="sulf_tusC_dsrF"/>
    <property type="match status" value="1"/>
</dbReference>
<dbReference type="InterPro" id="IPR027396">
    <property type="entry name" value="DsrEFH-like"/>
</dbReference>
<keyword evidence="6" id="KW-0808">Transferase</keyword>
<comment type="function">
    <text evidence="1">Could be part of a sulfur-relay system.</text>
</comment>
<sequence length="118" mass="12987">MSKLTYLFRAAPHGSSSGREGIDALLAASAYCENIDVIFIGDGVYQLMAGQQTDSILSKNYSPMFKLFELYDIEQVFVCVESLAERGLLQADLVVDAKRLDADGIKSQIHCSDKILSF</sequence>
<dbReference type="GO" id="GO:0005737">
    <property type="term" value="C:cytoplasm"/>
    <property type="evidence" value="ECO:0007669"/>
    <property type="project" value="UniProtKB-SubCell"/>
</dbReference>
<dbReference type="SUPFAM" id="SSF75169">
    <property type="entry name" value="DsrEFH-like"/>
    <property type="match status" value="1"/>
</dbReference>
<dbReference type="PANTHER" id="PTHR38780">
    <property type="entry name" value="PROTEIN TUSC"/>
    <property type="match status" value="1"/>
</dbReference>
<dbReference type="Proteomes" id="UP000269041">
    <property type="component" value="Unassembled WGS sequence"/>
</dbReference>